<dbReference type="HOGENOM" id="CLU_188322_0_0_7"/>
<evidence type="ECO:0000256" key="1">
    <source>
        <dbReference type="SAM" id="Phobius"/>
    </source>
</evidence>
<sequence length="90" mass="10617">MALKMLLDYIETSNIREISKKEKFLRLNMNSWIICFLSSSSLLVWSLFYGVVVFLALVIMFYVLEFFDEDITNIVLANLTLKNDTKDYYP</sequence>
<name>I0EUF6_HELCM</name>
<organism evidence="2 3">
    <name type="scientific">Helicobacter cetorum (strain ATCC BAA-540 / CCUG 52418 / MIT 99-5656)</name>
    <dbReference type="NCBI Taxonomy" id="1163745"/>
    <lineage>
        <taxon>Bacteria</taxon>
        <taxon>Pseudomonadati</taxon>
        <taxon>Campylobacterota</taxon>
        <taxon>Epsilonproteobacteria</taxon>
        <taxon>Campylobacterales</taxon>
        <taxon>Helicobacteraceae</taxon>
        <taxon>Helicobacter</taxon>
    </lineage>
</organism>
<evidence type="ECO:0000313" key="2">
    <source>
        <dbReference type="EMBL" id="AFI06575.1"/>
    </source>
</evidence>
<dbReference type="Proteomes" id="UP000005013">
    <property type="component" value="Chromosome"/>
</dbReference>
<keyword evidence="3" id="KW-1185">Reference proteome</keyword>
<protein>
    <recommendedName>
        <fullName evidence="4">VirB3 type IV secretion protein</fullName>
    </recommendedName>
</protein>
<dbReference type="EMBL" id="CP003481">
    <property type="protein sequence ID" value="AFI06575.1"/>
    <property type="molecule type" value="Genomic_DNA"/>
</dbReference>
<dbReference type="PATRIC" id="fig|1163745.3.peg.1685"/>
<accession>I0EUF6</accession>
<reference evidence="2 3" key="1">
    <citation type="journal article" date="2013" name="PLoS ONE">
        <title>Sequence Divergence and Conservation in Genomes ofHelicobacter cetorum Strains from a Dolphin and a Whale.</title>
        <authorList>
            <person name="Kersulyte D."/>
            <person name="Rossi M."/>
            <person name="Berg D.E."/>
        </authorList>
    </citation>
    <scope>NUCLEOTIDE SEQUENCE [LARGE SCALE GENOMIC DNA]</scope>
    <source>
        <strain evidence="2 3">MIT 99-5656</strain>
    </source>
</reference>
<gene>
    <name evidence="2" type="ordered locus">HCD_07955</name>
</gene>
<proteinExistence type="predicted"/>
<keyword evidence="1" id="KW-0472">Membrane</keyword>
<evidence type="ECO:0000313" key="3">
    <source>
        <dbReference type="Proteomes" id="UP000005013"/>
    </source>
</evidence>
<keyword evidence="1" id="KW-1133">Transmembrane helix</keyword>
<keyword evidence="1" id="KW-0812">Transmembrane</keyword>
<evidence type="ECO:0008006" key="4">
    <source>
        <dbReference type="Google" id="ProtNLM"/>
    </source>
</evidence>
<dbReference type="KEGG" id="hcm:HCD_07955"/>
<feature type="transmembrane region" description="Helical" evidence="1">
    <location>
        <begin position="31"/>
        <end position="64"/>
    </location>
</feature>
<dbReference type="STRING" id="1163745.HCD_07955"/>
<dbReference type="AlphaFoldDB" id="I0EUF6"/>